<sequence>MRKRYVGRVGLTKPSAADRGVARVRAGRRPQGSAGHAGVRGVASSAAPTVGPDVATPAAPADVDEPVDAATALLQPSDVTAAIFVDGSGRRGRRLRRGMYVLIGLALLLILAFWVVQGVDLFASSS</sequence>
<evidence type="ECO:0000256" key="2">
    <source>
        <dbReference type="SAM" id="Phobius"/>
    </source>
</evidence>
<reference evidence="3 4" key="1">
    <citation type="submission" date="2016-06" db="EMBL/GenBank/DDBJ databases">
        <authorList>
            <person name="Kjaerup R.B."/>
            <person name="Dalgaard T.S."/>
            <person name="Juul-Madsen H.R."/>
        </authorList>
    </citation>
    <scope>NUCLEOTIDE SEQUENCE [LARGE SCALE GENOMIC DNA]</scope>
    <source>
        <strain evidence="3 4">DSM 43821</strain>
    </source>
</reference>
<keyword evidence="2" id="KW-0472">Membrane</keyword>
<dbReference type="EMBL" id="LT607410">
    <property type="protein sequence ID" value="SCF44705.1"/>
    <property type="molecule type" value="Genomic_DNA"/>
</dbReference>
<gene>
    <name evidence="3" type="ORF">GA0074696_6047</name>
</gene>
<keyword evidence="2" id="KW-1133">Transmembrane helix</keyword>
<evidence type="ECO:0000313" key="4">
    <source>
        <dbReference type="Proteomes" id="UP000198228"/>
    </source>
</evidence>
<accession>A0A1C5AHL6</accession>
<feature type="transmembrane region" description="Helical" evidence="2">
    <location>
        <begin position="98"/>
        <end position="116"/>
    </location>
</feature>
<feature type="region of interest" description="Disordered" evidence="1">
    <location>
        <begin position="19"/>
        <end position="61"/>
    </location>
</feature>
<proteinExistence type="predicted"/>
<dbReference type="Proteomes" id="UP000198228">
    <property type="component" value="Chromosome I"/>
</dbReference>
<protein>
    <submittedName>
        <fullName evidence="3">Uncharacterized protein</fullName>
    </submittedName>
</protein>
<name>A0A1C5AHL6_9ACTN</name>
<feature type="compositionally biased region" description="Low complexity" evidence="1">
    <location>
        <begin position="46"/>
        <end position="61"/>
    </location>
</feature>
<keyword evidence="2" id="KW-0812">Transmembrane</keyword>
<evidence type="ECO:0000313" key="3">
    <source>
        <dbReference type="EMBL" id="SCF44705.1"/>
    </source>
</evidence>
<dbReference type="AlphaFoldDB" id="A0A1C5AHL6"/>
<organism evidence="3 4">
    <name type="scientific">Micromonospora purpureochromogenes</name>
    <dbReference type="NCBI Taxonomy" id="47872"/>
    <lineage>
        <taxon>Bacteria</taxon>
        <taxon>Bacillati</taxon>
        <taxon>Actinomycetota</taxon>
        <taxon>Actinomycetes</taxon>
        <taxon>Micromonosporales</taxon>
        <taxon>Micromonosporaceae</taxon>
        <taxon>Micromonospora</taxon>
    </lineage>
</organism>
<evidence type="ECO:0000256" key="1">
    <source>
        <dbReference type="SAM" id="MobiDB-lite"/>
    </source>
</evidence>